<dbReference type="EMBL" id="BAUU01000032">
    <property type="protein sequence ID" value="GAE32262.1"/>
    <property type="molecule type" value="Genomic_DNA"/>
</dbReference>
<evidence type="ECO:0000259" key="7">
    <source>
        <dbReference type="Pfam" id="PF02608"/>
    </source>
</evidence>
<dbReference type="RefSeq" id="WP_052016091.1">
    <property type="nucleotide sequence ID" value="NZ_BAUU01000032.1"/>
</dbReference>
<evidence type="ECO:0000256" key="1">
    <source>
        <dbReference type="ARBA" id="ARBA00004193"/>
    </source>
</evidence>
<evidence type="ECO:0000256" key="4">
    <source>
        <dbReference type="ARBA" id="ARBA00022729"/>
    </source>
</evidence>
<evidence type="ECO:0000256" key="6">
    <source>
        <dbReference type="ARBA" id="ARBA00023288"/>
    </source>
</evidence>
<dbReference type="Pfam" id="PF02608">
    <property type="entry name" value="Bmp"/>
    <property type="match status" value="1"/>
</dbReference>
<sequence length="335" mass="37666">MKYVLFLLSAFLLVGCEASDQNDQIFTSDEHSILLILPERMGTNPFLNDIRIGIERFSEENNMHVNTIESKNEEQLYDYLSYYANEGYDLIVTGTYKAHDALYDVASEYSSQSFLIVDFFVDLPNVASITFQEQEASFLLGVLAGYITETNVVGMVAAMDVPLLQKWVTGYELGVHTVNPEAKVIIDYVGHFADPATAKDIAIEFARDNADFVAGAAAVGNYGVFEAALEEGFYTAGQDHDQLIIDPEHILISQLKMADEAVYHTLELFLNETFQGKEYTYGLKEEFIGVTHITHPTDSPLNHVINEEVLQVLNHYKEQIISKEIVIPNPLEDRQ</sequence>
<dbReference type="OrthoDB" id="9784230at2"/>
<dbReference type="GO" id="GO:0005886">
    <property type="term" value="C:plasma membrane"/>
    <property type="evidence" value="ECO:0007669"/>
    <property type="project" value="UniProtKB-SubCell"/>
</dbReference>
<dbReference type="CDD" id="cd06304">
    <property type="entry name" value="PBP1_BmpA_Med_PnrA-like"/>
    <property type="match status" value="1"/>
</dbReference>
<keyword evidence="5" id="KW-0472">Membrane</keyword>
<gene>
    <name evidence="8" type="ORF">JCM9152_3788</name>
</gene>
<protein>
    <submittedName>
        <fullName evidence="8">Basic membrane lipoprotein</fullName>
    </submittedName>
</protein>
<dbReference type="SUPFAM" id="SSF53822">
    <property type="entry name" value="Periplasmic binding protein-like I"/>
    <property type="match status" value="1"/>
</dbReference>
<comment type="caution">
    <text evidence="8">The sequence shown here is derived from an EMBL/GenBank/DDBJ whole genome shotgun (WGS) entry which is preliminary data.</text>
</comment>
<dbReference type="AlphaFoldDB" id="W4QK12"/>
<organism evidence="8 9">
    <name type="scientific">Halalkalibacter hemicellulosilyticusJCM 9152</name>
    <dbReference type="NCBI Taxonomy" id="1236971"/>
    <lineage>
        <taxon>Bacteria</taxon>
        <taxon>Bacillati</taxon>
        <taxon>Bacillota</taxon>
        <taxon>Bacilli</taxon>
        <taxon>Bacillales</taxon>
        <taxon>Bacillaceae</taxon>
        <taxon>Halalkalibacter</taxon>
    </lineage>
</organism>
<evidence type="ECO:0000313" key="9">
    <source>
        <dbReference type="Proteomes" id="UP000018895"/>
    </source>
</evidence>
<keyword evidence="6 8" id="KW-0449">Lipoprotein</keyword>
<name>W4QK12_9BACI</name>
<keyword evidence="9" id="KW-1185">Reference proteome</keyword>
<comment type="similarity">
    <text evidence="2">Belongs to the BMP lipoprotein family.</text>
</comment>
<dbReference type="PANTHER" id="PTHR34296:SF2">
    <property type="entry name" value="ABC TRANSPORTER GUANOSINE-BINDING PROTEIN NUPN"/>
    <property type="match status" value="1"/>
</dbReference>
<dbReference type="InterPro" id="IPR050957">
    <property type="entry name" value="BMP_lipoprotein"/>
</dbReference>
<dbReference type="Gene3D" id="3.40.50.2300">
    <property type="match status" value="2"/>
</dbReference>
<dbReference type="PANTHER" id="PTHR34296">
    <property type="entry name" value="TRANSCRIPTIONAL ACTIVATOR PROTEIN MED"/>
    <property type="match status" value="1"/>
</dbReference>
<dbReference type="STRING" id="1236971.JCM9152_3788"/>
<keyword evidence="3" id="KW-1003">Cell membrane</keyword>
<feature type="domain" description="ABC transporter substrate-binding protein PnrA-like" evidence="7">
    <location>
        <begin position="35"/>
        <end position="329"/>
    </location>
</feature>
<accession>W4QK12</accession>
<dbReference type="InterPro" id="IPR003760">
    <property type="entry name" value="PnrA-like"/>
</dbReference>
<reference evidence="8" key="1">
    <citation type="journal article" date="2014" name="Genome Announc.">
        <title>Draft Genome Sequences of Three Alkaliphilic Bacillus Strains, Bacillus wakoensis JCM 9140T, Bacillus akibai JCM 9157T, and Bacillus hemicellulosilyticus JCM 9152T.</title>
        <authorList>
            <person name="Yuki M."/>
            <person name="Oshima K."/>
            <person name="Suda W."/>
            <person name="Oshida Y."/>
            <person name="Kitamura K."/>
            <person name="Iida T."/>
            <person name="Hattori M."/>
            <person name="Ohkuma M."/>
        </authorList>
    </citation>
    <scope>NUCLEOTIDE SEQUENCE [LARGE SCALE GENOMIC DNA]</scope>
    <source>
        <strain evidence="8">JCM 9152</strain>
    </source>
</reference>
<comment type="subcellular location">
    <subcellularLocation>
        <location evidence="1">Cell membrane</location>
        <topology evidence="1">Lipid-anchor</topology>
    </subcellularLocation>
</comment>
<evidence type="ECO:0000256" key="5">
    <source>
        <dbReference type="ARBA" id="ARBA00023136"/>
    </source>
</evidence>
<keyword evidence="4" id="KW-0732">Signal</keyword>
<evidence type="ECO:0000313" key="8">
    <source>
        <dbReference type="EMBL" id="GAE32262.1"/>
    </source>
</evidence>
<evidence type="ECO:0000256" key="3">
    <source>
        <dbReference type="ARBA" id="ARBA00022475"/>
    </source>
</evidence>
<evidence type="ECO:0000256" key="2">
    <source>
        <dbReference type="ARBA" id="ARBA00008610"/>
    </source>
</evidence>
<proteinExistence type="inferred from homology"/>
<dbReference type="InterPro" id="IPR028082">
    <property type="entry name" value="Peripla_BP_I"/>
</dbReference>
<dbReference type="PROSITE" id="PS51257">
    <property type="entry name" value="PROKAR_LIPOPROTEIN"/>
    <property type="match status" value="1"/>
</dbReference>
<dbReference type="Proteomes" id="UP000018895">
    <property type="component" value="Unassembled WGS sequence"/>
</dbReference>